<dbReference type="EMBL" id="PYMJ01000010">
    <property type="protein sequence ID" value="PSU48334.1"/>
    <property type="molecule type" value="Genomic_DNA"/>
</dbReference>
<accession>A0A2T3JHA1</accession>
<gene>
    <name evidence="1" type="ORF">C9J12_12010</name>
</gene>
<comment type="caution">
    <text evidence="1">The sequence shown here is derived from an EMBL/GenBank/DDBJ whole genome shotgun (WGS) entry which is preliminary data.</text>
</comment>
<dbReference type="Proteomes" id="UP000240987">
    <property type="component" value="Unassembled WGS sequence"/>
</dbReference>
<dbReference type="InterPro" id="IPR032710">
    <property type="entry name" value="NTF2-like_dom_sf"/>
</dbReference>
<evidence type="ECO:0000313" key="2">
    <source>
        <dbReference type="Proteomes" id="UP000240987"/>
    </source>
</evidence>
<dbReference type="AlphaFoldDB" id="A0A2T3JHA1"/>
<proteinExistence type="predicted"/>
<organism evidence="1 2">
    <name type="scientific">Photobacterium frigidiphilum</name>
    <dbReference type="NCBI Taxonomy" id="264736"/>
    <lineage>
        <taxon>Bacteria</taxon>
        <taxon>Pseudomonadati</taxon>
        <taxon>Pseudomonadota</taxon>
        <taxon>Gammaproteobacteria</taxon>
        <taxon>Vibrionales</taxon>
        <taxon>Vibrionaceae</taxon>
        <taxon>Photobacterium</taxon>
    </lineage>
</organism>
<name>A0A2T3JHA1_9GAMM</name>
<evidence type="ECO:0000313" key="1">
    <source>
        <dbReference type="EMBL" id="PSU48334.1"/>
    </source>
</evidence>
<evidence type="ECO:0008006" key="3">
    <source>
        <dbReference type="Google" id="ProtNLM"/>
    </source>
</evidence>
<reference evidence="1 2" key="1">
    <citation type="submission" date="2018-01" db="EMBL/GenBank/DDBJ databases">
        <title>Whole genome sequencing of Histamine producing bacteria.</title>
        <authorList>
            <person name="Butler K."/>
        </authorList>
    </citation>
    <scope>NUCLEOTIDE SEQUENCE [LARGE SCALE GENOMIC DNA]</scope>
    <source>
        <strain evidence="1 2">JCM 12947</strain>
    </source>
</reference>
<sequence>MIKTNPFIGNDTDREQIWHMLVSRDIKAYCDADWSQVADDFIEEEFYAVNGNKNPDPGTWNLAFSTLSHYRDEWLKQAELAQRTEYAEPLEAAVHAATTLNHISIENGRAIARKQFKGAIKRADGQSDELLWQTLYYLKSTDTGWKICGFTGYLPYTE</sequence>
<keyword evidence="2" id="KW-1185">Reference proteome</keyword>
<dbReference type="OrthoDB" id="5817554at2"/>
<dbReference type="SUPFAM" id="SSF54427">
    <property type="entry name" value="NTF2-like"/>
    <property type="match status" value="1"/>
</dbReference>
<protein>
    <recommendedName>
        <fullName evidence="3">SnoaL-like domain-containing protein</fullName>
    </recommendedName>
</protein>
<dbReference type="RefSeq" id="WP_107242939.1">
    <property type="nucleotide sequence ID" value="NZ_PYMJ01000010.1"/>
</dbReference>